<reference evidence="1" key="1">
    <citation type="submission" date="2022-01" db="EMBL/GenBank/DDBJ databases">
        <title>Complete genome of Methanomicrobium antiquum DSM 21220.</title>
        <authorList>
            <person name="Chen S.-C."/>
            <person name="You Y.-T."/>
            <person name="Zhou Y.-Z."/>
            <person name="Lai M.-C."/>
        </authorList>
    </citation>
    <scope>NUCLEOTIDE SEQUENCE</scope>
    <source>
        <strain evidence="1">DSM 21220</strain>
    </source>
</reference>
<dbReference type="RefSeq" id="WP_278100286.1">
    <property type="nucleotide sequence ID" value="NZ_CP091092.1"/>
</dbReference>
<dbReference type="Proteomes" id="UP001218895">
    <property type="component" value="Chromosome"/>
</dbReference>
<proteinExistence type="predicted"/>
<dbReference type="KEGG" id="manq:L1994_03390"/>
<sequence>MVEPEEKHIHIMAAGASIEETYRHIVMNIKSPYGKPIDITYVLIESDVLKNNNDPKKIRIKQAYDNVRILSDQYKIEYYPAEFDKLDINSIRHAIADIKLKYPNAYFSFNITGGTKIHTIGLLLMSIWLIGDAYYVSEDSEIQKISIPKMYVEDVSSNPNYISILKILSGKKEGELRKSLESKMRELYRPVRNTGDKKTDRVMHGGTLTKMTEVLENWELIQETEVFKTSMKGKQKRSVKSVNKKEKRFIITENGELALKFALANNK</sequence>
<evidence type="ECO:0000313" key="1">
    <source>
        <dbReference type="EMBL" id="WFN37446.1"/>
    </source>
</evidence>
<organism evidence="1 2">
    <name type="scientific">Methanomicrobium antiquum</name>
    <dbReference type="NCBI Taxonomy" id="487686"/>
    <lineage>
        <taxon>Archaea</taxon>
        <taxon>Methanobacteriati</taxon>
        <taxon>Methanobacteriota</taxon>
        <taxon>Stenosarchaea group</taxon>
        <taxon>Methanomicrobia</taxon>
        <taxon>Methanomicrobiales</taxon>
        <taxon>Methanomicrobiaceae</taxon>
        <taxon>Methanomicrobium</taxon>
    </lineage>
</organism>
<evidence type="ECO:0000313" key="2">
    <source>
        <dbReference type="Proteomes" id="UP001218895"/>
    </source>
</evidence>
<dbReference type="AlphaFoldDB" id="A0AAF0FT36"/>
<dbReference type="EMBL" id="CP091092">
    <property type="protein sequence ID" value="WFN37446.1"/>
    <property type="molecule type" value="Genomic_DNA"/>
</dbReference>
<dbReference type="GeneID" id="79949408"/>
<dbReference type="Gene3D" id="3.40.50.10770">
    <property type="entry name" value="Hypothetical protein VC1899 like domain (Restriction endonuclease-like)"/>
    <property type="match status" value="1"/>
</dbReference>
<evidence type="ECO:0008006" key="3">
    <source>
        <dbReference type="Google" id="ProtNLM"/>
    </source>
</evidence>
<protein>
    <recommendedName>
        <fullName evidence="3">CRISPR-associated protein</fullName>
    </recommendedName>
</protein>
<keyword evidence="2" id="KW-1185">Reference proteome</keyword>
<gene>
    <name evidence="1" type="ORF">L1994_03390</name>
</gene>
<accession>A0AAF0FT36</accession>
<name>A0AAF0FT36_9EURY</name>